<dbReference type="PANTHER" id="PTHR21716:SF53">
    <property type="entry name" value="PERMEASE PERM-RELATED"/>
    <property type="match status" value="1"/>
</dbReference>
<gene>
    <name evidence="9" type="ORF">B5K06_15950</name>
</gene>
<evidence type="ECO:0000256" key="6">
    <source>
        <dbReference type="ARBA" id="ARBA00022989"/>
    </source>
</evidence>
<feature type="transmembrane region" description="Helical" evidence="8">
    <location>
        <begin position="298"/>
        <end position="323"/>
    </location>
</feature>
<protein>
    <submittedName>
        <fullName evidence="9">AI-2E family transporter</fullName>
    </submittedName>
</protein>
<keyword evidence="7 8" id="KW-0472">Membrane</keyword>
<evidence type="ECO:0000313" key="10">
    <source>
        <dbReference type="Proteomes" id="UP000254939"/>
    </source>
</evidence>
<feature type="transmembrane region" description="Helical" evidence="8">
    <location>
        <begin position="224"/>
        <end position="252"/>
    </location>
</feature>
<organism evidence="9 10">
    <name type="scientific">Rhizobium grahamii</name>
    <dbReference type="NCBI Taxonomy" id="1120045"/>
    <lineage>
        <taxon>Bacteria</taxon>
        <taxon>Pseudomonadati</taxon>
        <taxon>Pseudomonadota</taxon>
        <taxon>Alphaproteobacteria</taxon>
        <taxon>Hyphomicrobiales</taxon>
        <taxon>Rhizobiaceae</taxon>
        <taxon>Rhizobium/Agrobacterium group</taxon>
        <taxon>Rhizobium</taxon>
    </lineage>
</organism>
<dbReference type="EMBL" id="NAAC01000016">
    <property type="protein sequence ID" value="RDJ10525.1"/>
    <property type="molecule type" value="Genomic_DNA"/>
</dbReference>
<evidence type="ECO:0000256" key="5">
    <source>
        <dbReference type="ARBA" id="ARBA00022692"/>
    </source>
</evidence>
<proteinExistence type="inferred from homology"/>
<dbReference type="Proteomes" id="UP000254939">
    <property type="component" value="Unassembled WGS sequence"/>
</dbReference>
<keyword evidence="5 8" id="KW-0812">Transmembrane</keyword>
<reference evidence="9 10" key="1">
    <citation type="submission" date="2017-03" db="EMBL/GenBank/DDBJ databases">
        <title>Genome analysis of Rhizobial strains effectives or ineffectives for nitrogen fixation isolated from bean seeds.</title>
        <authorList>
            <person name="Peralta H."/>
            <person name="Aguilar-Vera A."/>
            <person name="Mora Y."/>
            <person name="Vargas-Lagunas C."/>
            <person name="Girard L."/>
            <person name="Mora J."/>
        </authorList>
    </citation>
    <scope>NUCLEOTIDE SEQUENCE [LARGE SCALE GENOMIC DNA]</scope>
    <source>
        <strain evidence="9 10">CCGM3</strain>
    </source>
</reference>
<evidence type="ECO:0000256" key="7">
    <source>
        <dbReference type="ARBA" id="ARBA00023136"/>
    </source>
</evidence>
<feature type="transmembrane region" description="Helical" evidence="8">
    <location>
        <begin position="144"/>
        <end position="161"/>
    </location>
</feature>
<evidence type="ECO:0000256" key="8">
    <source>
        <dbReference type="SAM" id="Phobius"/>
    </source>
</evidence>
<keyword evidence="6 8" id="KW-1133">Transmembrane helix</keyword>
<accession>A0A370KNM6</accession>
<evidence type="ECO:0000256" key="2">
    <source>
        <dbReference type="ARBA" id="ARBA00009773"/>
    </source>
</evidence>
<feature type="transmembrane region" description="Helical" evidence="8">
    <location>
        <begin position="259"/>
        <end position="278"/>
    </location>
</feature>
<dbReference type="AlphaFoldDB" id="A0A370KNM6"/>
<comment type="caution">
    <text evidence="9">The sequence shown here is derived from an EMBL/GenBank/DDBJ whole genome shotgun (WGS) entry which is preliminary data.</text>
</comment>
<comment type="similarity">
    <text evidence="2">Belongs to the autoinducer-2 exporter (AI-2E) (TC 2.A.86) family.</text>
</comment>
<dbReference type="PANTHER" id="PTHR21716">
    <property type="entry name" value="TRANSMEMBRANE PROTEIN"/>
    <property type="match status" value="1"/>
</dbReference>
<evidence type="ECO:0000256" key="4">
    <source>
        <dbReference type="ARBA" id="ARBA00022475"/>
    </source>
</evidence>
<evidence type="ECO:0000256" key="1">
    <source>
        <dbReference type="ARBA" id="ARBA00004651"/>
    </source>
</evidence>
<keyword evidence="4" id="KW-1003">Cell membrane</keyword>
<dbReference type="GO" id="GO:0005886">
    <property type="term" value="C:plasma membrane"/>
    <property type="evidence" value="ECO:0007669"/>
    <property type="project" value="UniProtKB-SubCell"/>
</dbReference>
<sequence length="348" mass="38433">MRASSERAIPVAAVLIAVLFVLAMLPMASTVLAPLTFALLVIALLWPVQQRMQRIVPRYVALLISLLVVVLAFVVFAWIVAWSFGQVGRWVIADAARFQQHYEEIRAWLEDKGIGVAVLSVDSFSTASILRAVQTVSSHVNSALSFWLIALTYVVLGMMEVEDFARRIAAMRSQSARELLLNGSRETAQKLRRYMSIRTVMSIATGLLVWIFTRTLGLPLAEEWGIIAFALNYIPFVGPLVATLFPTMFALIQFDSWQSVLAVFIGLNLIQFAVGSYIEPRVSGSALSLSPVIVLFSVFAWGYLWGVFGAFIGVPISIALLTFCRHHPSSRWVVELFGTGRDGNPAPP</sequence>
<dbReference type="OrthoDB" id="9799225at2"/>
<name>A0A370KNM6_9HYPH</name>
<dbReference type="InterPro" id="IPR002549">
    <property type="entry name" value="AI-2E-like"/>
</dbReference>
<evidence type="ECO:0000313" key="9">
    <source>
        <dbReference type="EMBL" id="RDJ10525.1"/>
    </source>
</evidence>
<keyword evidence="3" id="KW-0813">Transport</keyword>
<comment type="subcellular location">
    <subcellularLocation>
        <location evidence="1">Cell membrane</location>
        <topology evidence="1">Multi-pass membrane protein</topology>
    </subcellularLocation>
</comment>
<feature type="transmembrane region" description="Helical" evidence="8">
    <location>
        <begin position="60"/>
        <end position="81"/>
    </location>
</feature>
<evidence type="ECO:0000256" key="3">
    <source>
        <dbReference type="ARBA" id="ARBA00022448"/>
    </source>
</evidence>
<feature type="transmembrane region" description="Helical" evidence="8">
    <location>
        <begin position="7"/>
        <end position="25"/>
    </location>
</feature>
<dbReference type="Pfam" id="PF01594">
    <property type="entry name" value="AI-2E_transport"/>
    <property type="match status" value="1"/>
</dbReference>
<dbReference type="RefSeq" id="WP_114713678.1">
    <property type="nucleotide sequence ID" value="NZ_KZ857259.1"/>
</dbReference>
<feature type="transmembrane region" description="Helical" evidence="8">
    <location>
        <begin position="31"/>
        <end position="48"/>
    </location>
</feature>
<feature type="transmembrane region" description="Helical" evidence="8">
    <location>
        <begin position="195"/>
        <end position="212"/>
    </location>
</feature>